<evidence type="ECO:0000256" key="3">
    <source>
        <dbReference type="ARBA" id="ARBA00022598"/>
    </source>
</evidence>
<comment type="pathway">
    <text evidence="2">Lipid metabolism; fatty acid beta-oxidation.</text>
</comment>
<keyword evidence="3" id="KW-0436">Ligase</keyword>
<gene>
    <name evidence="11" type="ordered locus">MICA_856</name>
</gene>
<dbReference type="GO" id="GO:0016020">
    <property type="term" value="C:membrane"/>
    <property type="evidence" value="ECO:0007669"/>
    <property type="project" value="UniProtKB-SubCell"/>
</dbReference>
<reference evidence="11 12" key="1">
    <citation type="journal article" date="2011" name="BMC Genomics">
        <title>Genomic insights into an obligate epibiotic bacterial predator: Micavibrio aeruginosavorus ARL-13.</title>
        <authorList>
            <person name="Wang Z."/>
            <person name="Kadouri D."/>
            <person name="Wu M."/>
        </authorList>
    </citation>
    <scope>NUCLEOTIDE SEQUENCE [LARGE SCALE GENOMIC DNA]</scope>
    <source>
        <strain evidence="11 12">ARL-13</strain>
    </source>
</reference>
<organism evidence="11 12">
    <name type="scientific">Micavibrio aeruginosavorus (strain ARL-13)</name>
    <dbReference type="NCBI Taxonomy" id="856793"/>
    <lineage>
        <taxon>Bacteria</taxon>
        <taxon>Pseudomonadati</taxon>
        <taxon>Bdellovibrionota</taxon>
        <taxon>Bdellovibrionia</taxon>
        <taxon>Bdellovibrionales</taxon>
        <taxon>Pseudobdellovibrionaceae</taxon>
        <taxon>Micavibrio</taxon>
    </lineage>
</organism>
<proteinExistence type="predicted"/>
<evidence type="ECO:0000313" key="11">
    <source>
        <dbReference type="EMBL" id="AEP09189.1"/>
    </source>
</evidence>
<feature type="domain" description="AMP-dependent synthetase/ligase" evidence="9">
    <location>
        <begin position="59"/>
        <end position="459"/>
    </location>
</feature>
<keyword evidence="12" id="KW-1185">Reference proteome</keyword>
<dbReference type="Pfam" id="PF13193">
    <property type="entry name" value="AMP-binding_C"/>
    <property type="match status" value="1"/>
</dbReference>
<evidence type="ECO:0000256" key="4">
    <source>
        <dbReference type="ARBA" id="ARBA00023136"/>
    </source>
</evidence>
<dbReference type="KEGG" id="mai:MICA_856"/>
<dbReference type="InterPro" id="IPR050237">
    <property type="entry name" value="ATP-dep_AMP-bd_enzyme"/>
</dbReference>
<dbReference type="EC" id="6.2.1.3" evidence="5"/>
<dbReference type="AlphaFoldDB" id="G2KRE2"/>
<evidence type="ECO:0000256" key="2">
    <source>
        <dbReference type="ARBA" id="ARBA00005005"/>
    </source>
</evidence>
<dbReference type="InterPro" id="IPR025110">
    <property type="entry name" value="AMP-bd_C"/>
</dbReference>
<sequence>MQIPYRLALKERTEQTGIVMTGKNSRTTRSIAPPAEYYAPGAQWDMAIPRITLVDALNRALHRYPDRPFINFMGRHITYREFGQMVDRTAAGLQQQGVRKCTRVGLYMPNTPFYPVMMFAALKLGATIVNFSPLYTADELRKQIADSGTEVMVALDLKQYGDAKNSAPDLVKDGSLKKLIVCPMADMLPTFKSILFRLFKSKDVFSPDRSSTAIRTFSDLGLYGVKPFPVNIHPNDVALLQYTGGTTGTPKGAMLSHFNIAANVKQIEEMFGARPDRDHDPALIQMGREKFLVSIPFFHIFGLTVGLINAMATGSEIIILPNPRDMTATLEAIHKHRPTVFPAVPRMLQGIVAHQDLEHYNLKSIRAVISGGAALPPDVKAAFEKATGCGVYQGYGLSETSPVATSHPPCGENHPASVGQPMPRTEIKIVDPENPDISLPNGTTGEICIRGPQVMRGYWNKPDETRKTMTRDGFFRTGDIGHIDDHGYVFITDRLKRMLAINGFKVYPNMVEQALYAHPSVAECVVIGVNKGTVKESVKAFIRYKDDATDKPTAEQWRTFLADKLHALEIPRSFETRTEELPKTVVGKPDWKKLEDEEAQKANAQPSPPPSPR</sequence>
<dbReference type="GO" id="GO:0004467">
    <property type="term" value="F:long-chain fatty acid-CoA ligase activity"/>
    <property type="evidence" value="ECO:0007669"/>
    <property type="project" value="UniProtKB-EC"/>
</dbReference>
<dbReference type="PANTHER" id="PTHR43767:SF8">
    <property type="entry name" value="LONG-CHAIN-FATTY-ACID--COA LIGASE"/>
    <property type="match status" value="1"/>
</dbReference>
<dbReference type="InterPro" id="IPR020845">
    <property type="entry name" value="AMP-binding_CS"/>
</dbReference>
<evidence type="ECO:0000256" key="7">
    <source>
        <dbReference type="ARBA" id="ARBA00042773"/>
    </source>
</evidence>
<accession>G2KRE2</accession>
<dbReference type="EMBL" id="CP002382">
    <property type="protein sequence ID" value="AEP09189.1"/>
    <property type="molecule type" value="Genomic_DNA"/>
</dbReference>
<dbReference type="PANTHER" id="PTHR43767">
    <property type="entry name" value="LONG-CHAIN-FATTY-ACID--COA LIGASE"/>
    <property type="match status" value="1"/>
</dbReference>
<dbReference type="Pfam" id="PF00501">
    <property type="entry name" value="AMP-binding"/>
    <property type="match status" value="1"/>
</dbReference>
<evidence type="ECO:0000313" key="12">
    <source>
        <dbReference type="Proteomes" id="UP000009286"/>
    </source>
</evidence>
<evidence type="ECO:0000256" key="5">
    <source>
        <dbReference type="ARBA" id="ARBA00026121"/>
    </source>
</evidence>
<dbReference type="Gene3D" id="3.40.50.12780">
    <property type="entry name" value="N-terminal domain of ligase-like"/>
    <property type="match status" value="1"/>
</dbReference>
<evidence type="ECO:0000256" key="1">
    <source>
        <dbReference type="ARBA" id="ARBA00004170"/>
    </source>
</evidence>
<dbReference type="Proteomes" id="UP000009286">
    <property type="component" value="Chromosome"/>
</dbReference>
<evidence type="ECO:0000256" key="6">
    <source>
        <dbReference type="ARBA" id="ARBA00039545"/>
    </source>
</evidence>
<dbReference type="SUPFAM" id="SSF56801">
    <property type="entry name" value="Acetyl-CoA synthetase-like"/>
    <property type="match status" value="1"/>
</dbReference>
<evidence type="ECO:0000256" key="8">
    <source>
        <dbReference type="SAM" id="MobiDB-lite"/>
    </source>
</evidence>
<dbReference type="eggNOG" id="COG0318">
    <property type="taxonomic scope" value="Bacteria"/>
</dbReference>
<dbReference type="PROSITE" id="PS00455">
    <property type="entry name" value="AMP_BINDING"/>
    <property type="match status" value="1"/>
</dbReference>
<dbReference type="InterPro" id="IPR000873">
    <property type="entry name" value="AMP-dep_synth/lig_dom"/>
</dbReference>
<feature type="region of interest" description="Disordered" evidence="8">
    <location>
        <begin position="579"/>
        <end position="613"/>
    </location>
</feature>
<feature type="domain" description="AMP-binding enzyme C-terminal" evidence="10">
    <location>
        <begin position="511"/>
        <end position="588"/>
    </location>
</feature>
<comment type="subcellular location">
    <subcellularLocation>
        <location evidence="1">Membrane</location>
        <topology evidence="1">Peripheral membrane protein</topology>
    </subcellularLocation>
</comment>
<keyword evidence="4" id="KW-0472">Membrane</keyword>
<dbReference type="HOGENOM" id="CLU_000022_59_9_5"/>
<dbReference type="STRING" id="856793.MICA_856"/>
<dbReference type="InterPro" id="IPR042099">
    <property type="entry name" value="ANL_N_sf"/>
</dbReference>
<dbReference type="OrthoDB" id="9803968at2"/>
<dbReference type="Gene3D" id="3.30.300.30">
    <property type="match status" value="1"/>
</dbReference>
<evidence type="ECO:0000259" key="9">
    <source>
        <dbReference type="Pfam" id="PF00501"/>
    </source>
</evidence>
<evidence type="ECO:0000259" key="10">
    <source>
        <dbReference type="Pfam" id="PF13193"/>
    </source>
</evidence>
<protein>
    <recommendedName>
        <fullName evidence="6">Long-chain-fatty-acid--CoA ligase</fullName>
        <ecNumber evidence="5">6.2.1.3</ecNumber>
    </recommendedName>
    <alternativeName>
        <fullName evidence="7">Long-chain acyl-CoA synthetase</fullName>
    </alternativeName>
</protein>
<dbReference type="InterPro" id="IPR045851">
    <property type="entry name" value="AMP-bd_C_sf"/>
</dbReference>
<name>G2KRE2_MICAA</name>